<evidence type="ECO:0008006" key="4">
    <source>
        <dbReference type="Google" id="ProtNLM"/>
    </source>
</evidence>
<evidence type="ECO:0000256" key="1">
    <source>
        <dbReference type="SAM" id="MobiDB-lite"/>
    </source>
</evidence>
<feature type="region of interest" description="Disordered" evidence="1">
    <location>
        <begin position="158"/>
        <end position="178"/>
    </location>
</feature>
<protein>
    <recommendedName>
        <fullName evidence="4">HSP18 transcriptional regulator</fullName>
    </recommendedName>
</protein>
<dbReference type="AlphaFoldDB" id="A0A919MVI5"/>
<gene>
    <name evidence="2" type="ORF">Ari01nite_89160</name>
</gene>
<proteinExistence type="predicted"/>
<dbReference type="Proteomes" id="UP000636960">
    <property type="component" value="Unassembled WGS sequence"/>
</dbReference>
<dbReference type="EMBL" id="BOMV01000104">
    <property type="protein sequence ID" value="GIF01452.1"/>
    <property type="molecule type" value="Genomic_DNA"/>
</dbReference>
<keyword evidence="3" id="KW-1185">Reference proteome</keyword>
<name>A0A919MVI5_9ACTN</name>
<sequence>MSGAELLDALVLLHRAQAELAGLEPVLIAAARAAGVSWQALAPALGVASRQAAERRYLRSASAQTDHPGATRDDRVQAERDRRAAHRAVAQWANDNTADLRRLAGQIAALTDLDEAATSDLAQLHQALGDADATALPALLAAAHQHLPDHPDLAAQIDTVTSRTDQIRRQSPRRGGET</sequence>
<organism evidence="2 3">
    <name type="scientific">Paractinoplanes rishiriensis</name>
    <dbReference type="NCBI Taxonomy" id="1050105"/>
    <lineage>
        <taxon>Bacteria</taxon>
        <taxon>Bacillati</taxon>
        <taxon>Actinomycetota</taxon>
        <taxon>Actinomycetes</taxon>
        <taxon>Micromonosporales</taxon>
        <taxon>Micromonosporaceae</taxon>
        <taxon>Paractinoplanes</taxon>
    </lineage>
</organism>
<evidence type="ECO:0000313" key="3">
    <source>
        <dbReference type="Proteomes" id="UP000636960"/>
    </source>
</evidence>
<evidence type="ECO:0000313" key="2">
    <source>
        <dbReference type="EMBL" id="GIF01452.1"/>
    </source>
</evidence>
<reference evidence="2" key="1">
    <citation type="submission" date="2021-01" db="EMBL/GenBank/DDBJ databases">
        <title>Whole genome shotgun sequence of Actinoplanes rishiriensis NBRC 108556.</title>
        <authorList>
            <person name="Komaki H."/>
            <person name="Tamura T."/>
        </authorList>
    </citation>
    <scope>NUCLEOTIDE SEQUENCE</scope>
    <source>
        <strain evidence="2">NBRC 108556</strain>
    </source>
</reference>
<comment type="caution">
    <text evidence="2">The sequence shown here is derived from an EMBL/GenBank/DDBJ whole genome shotgun (WGS) entry which is preliminary data.</text>
</comment>
<accession>A0A919MVI5</accession>